<dbReference type="EMBL" id="LN714494">
    <property type="protein sequence ID" value="CEL72935.1"/>
    <property type="molecule type" value="Genomic_DNA"/>
</dbReference>
<keyword evidence="2" id="KW-1133">Transmembrane helix</keyword>
<evidence type="ECO:0000256" key="2">
    <source>
        <dbReference type="SAM" id="Phobius"/>
    </source>
</evidence>
<evidence type="ECO:0000313" key="3">
    <source>
        <dbReference type="EMBL" id="CEL72935.1"/>
    </source>
</evidence>
<accession>A0A0F7US36</accession>
<sequence>MSLRVVLRDSHISLGKRSNFLSSVGFLLFFICLVAPFFQSVPLHVPLTETGKTACTGATCLFRVSLQRESVRPCECNIPSHSAKTAVCRCGLSSLSGVELFPARLPAILSTHAWSLSSGTRHGKRTRTKQEDKLLARAPTSGLTAAFVLVPNHDLPLFISSVSVDSGGDQYVTTPSASGIPSGWAERFGVPVRDAAAGHDLLVFQVEGAKRCKAHTNSFSVSSAPENHVHRLVWKKNVQSHHALHAFMPQTSFWTPGNSFPIRPLNHRISGNEHHTEAFHNESVFGKTAERSRSQRRLKGTRHASTFPLEAQAQCADFCFGLNTASDGDNSRTVKTIVAPLTQKVNKKGGYLRRVSSATAKTSLKLTRAPVSQGDKASNVTETVDGKSTPESIHQVVPLDPVGTFQHQHESGKVTAQHSEVALEKVDHNIPSVKIPENLLLRPQAPSFAVLVQKSVKGLQRKETIRFDDTEKSGTNRFGLAALYISTVPSLFSNVFRATAHVLGDLFALIVKSLAMVTSDSRTLLTNGETMAGWPRPQCGVAYVQSDGAGTVLGQAPVQELFLWSGM</sequence>
<keyword evidence="2" id="KW-0472">Membrane</keyword>
<evidence type="ECO:0008006" key="4">
    <source>
        <dbReference type="Google" id="ProtNLM"/>
    </source>
</evidence>
<reference evidence="3" key="1">
    <citation type="journal article" date="2015" name="PLoS ONE">
        <title>Comprehensive Evaluation of Toxoplasma gondii VEG and Neospora caninum LIV Genomes with Tachyzoite Stage Transcriptome and Proteome Defines Novel Transcript Features.</title>
        <authorList>
            <person name="Ramaprasad A."/>
            <person name="Mourier T."/>
            <person name="Naeem R."/>
            <person name="Malas T.B."/>
            <person name="Moussa E."/>
            <person name="Panigrahi A."/>
            <person name="Vermont S.J."/>
            <person name="Otto T.D."/>
            <person name="Wastling J."/>
            <person name="Pain A."/>
        </authorList>
    </citation>
    <scope>NUCLEOTIDE SEQUENCE</scope>
    <source>
        <strain evidence="3">VEG</strain>
    </source>
</reference>
<name>A0A0F7US36_TOXGV</name>
<evidence type="ECO:0000256" key="1">
    <source>
        <dbReference type="SAM" id="MobiDB-lite"/>
    </source>
</evidence>
<keyword evidence="2" id="KW-0812">Transmembrane</keyword>
<feature type="region of interest" description="Disordered" evidence="1">
    <location>
        <begin position="368"/>
        <end position="390"/>
    </location>
</feature>
<organism evidence="3">
    <name type="scientific">Toxoplasma gondii (strain ATCC 50861 / VEG)</name>
    <dbReference type="NCBI Taxonomy" id="432359"/>
    <lineage>
        <taxon>Eukaryota</taxon>
        <taxon>Sar</taxon>
        <taxon>Alveolata</taxon>
        <taxon>Apicomplexa</taxon>
        <taxon>Conoidasida</taxon>
        <taxon>Coccidia</taxon>
        <taxon>Eucoccidiorida</taxon>
        <taxon>Eimeriorina</taxon>
        <taxon>Sarcocystidae</taxon>
        <taxon>Toxoplasma</taxon>
    </lineage>
</organism>
<dbReference type="AlphaFoldDB" id="A0A0F7US36"/>
<gene>
    <name evidence="3" type="ORF">BN1205_033455</name>
</gene>
<proteinExistence type="predicted"/>
<protein>
    <recommendedName>
        <fullName evidence="4">Transmembrane protein</fullName>
    </recommendedName>
</protein>
<feature type="transmembrane region" description="Helical" evidence="2">
    <location>
        <begin position="20"/>
        <end position="38"/>
    </location>
</feature>